<dbReference type="Gene3D" id="1.10.260.40">
    <property type="entry name" value="lambda repressor-like DNA-binding domains"/>
    <property type="match status" value="1"/>
</dbReference>
<organism evidence="3 4">
    <name type="scientific">Brevibacterium casei</name>
    <dbReference type="NCBI Taxonomy" id="33889"/>
    <lineage>
        <taxon>Bacteria</taxon>
        <taxon>Bacillati</taxon>
        <taxon>Actinomycetota</taxon>
        <taxon>Actinomycetes</taxon>
        <taxon>Micrococcales</taxon>
        <taxon>Brevibacteriaceae</taxon>
        <taxon>Brevibacterium</taxon>
    </lineage>
</organism>
<dbReference type="AlphaFoldDB" id="A0A7T2TH58"/>
<feature type="domain" description="HTH cro/C1-type" evidence="2">
    <location>
        <begin position="18"/>
        <end position="72"/>
    </location>
</feature>
<dbReference type="SMART" id="SM00530">
    <property type="entry name" value="HTH_XRE"/>
    <property type="match status" value="1"/>
</dbReference>
<dbReference type="Pfam" id="PF01381">
    <property type="entry name" value="HTH_3"/>
    <property type="match status" value="1"/>
</dbReference>
<dbReference type="RefSeq" id="WP_101624702.1">
    <property type="nucleotide sequence ID" value="NZ_CP065629.1"/>
</dbReference>
<dbReference type="InterPro" id="IPR001387">
    <property type="entry name" value="Cro/C1-type_HTH"/>
</dbReference>
<proteinExistence type="predicted"/>
<evidence type="ECO:0000313" key="4">
    <source>
        <dbReference type="Proteomes" id="UP000594979"/>
    </source>
</evidence>
<feature type="compositionally biased region" description="Polar residues" evidence="1">
    <location>
        <begin position="133"/>
        <end position="149"/>
    </location>
</feature>
<evidence type="ECO:0000313" key="3">
    <source>
        <dbReference type="EMBL" id="QPS33653.1"/>
    </source>
</evidence>
<dbReference type="GeneID" id="99773674"/>
<dbReference type="CDD" id="cd00093">
    <property type="entry name" value="HTH_XRE"/>
    <property type="match status" value="1"/>
</dbReference>
<name>A0A7T2TH58_9MICO</name>
<dbReference type="InterPro" id="IPR052345">
    <property type="entry name" value="Rad_response_metalloprotease"/>
</dbReference>
<dbReference type="KEGG" id="bcau:I6G59_17325"/>
<evidence type="ECO:0000256" key="1">
    <source>
        <dbReference type="SAM" id="MobiDB-lite"/>
    </source>
</evidence>
<dbReference type="PANTHER" id="PTHR43236:SF1">
    <property type="entry name" value="BLL7220 PROTEIN"/>
    <property type="match status" value="1"/>
</dbReference>
<evidence type="ECO:0000259" key="2">
    <source>
        <dbReference type="PROSITE" id="PS50943"/>
    </source>
</evidence>
<feature type="region of interest" description="Disordered" evidence="1">
    <location>
        <begin position="118"/>
        <end position="157"/>
    </location>
</feature>
<sequence>MEKNKDSRTEQAEVAQRLRSARETLGLTQEDVASALGIPRTSVIAMEAGKRNVTALELRRMARLYRREVSWLLGEGPESLDETSAEDSALFRATAQLSIDDKEQVLRFAQFLAAGDAPPVARSRPLPVRRGEANQSQLRRSSAGDSTASEPDDEPGG</sequence>
<gene>
    <name evidence="3" type="ORF">I6G59_17325</name>
</gene>
<dbReference type="EMBL" id="CP065682">
    <property type="protein sequence ID" value="QPS33653.1"/>
    <property type="molecule type" value="Genomic_DNA"/>
</dbReference>
<dbReference type="InterPro" id="IPR010982">
    <property type="entry name" value="Lambda_DNA-bd_dom_sf"/>
</dbReference>
<dbReference type="SUPFAM" id="SSF47413">
    <property type="entry name" value="lambda repressor-like DNA-binding domains"/>
    <property type="match status" value="1"/>
</dbReference>
<dbReference type="PROSITE" id="PS50943">
    <property type="entry name" value="HTH_CROC1"/>
    <property type="match status" value="1"/>
</dbReference>
<protein>
    <submittedName>
        <fullName evidence="3">Helix-turn-helix domain-containing protein</fullName>
    </submittedName>
</protein>
<dbReference type="PANTHER" id="PTHR43236">
    <property type="entry name" value="ANTITOXIN HIGA1"/>
    <property type="match status" value="1"/>
</dbReference>
<dbReference type="GO" id="GO:0003677">
    <property type="term" value="F:DNA binding"/>
    <property type="evidence" value="ECO:0007669"/>
    <property type="project" value="InterPro"/>
</dbReference>
<dbReference type="Proteomes" id="UP000594979">
    <property type="component" value="Chromosome"/>
</dbReference>
<accession>A0A7T2TH58</accession>
<reference evidence="3 4" key="1">
    <citation type="submission" date="2020-12" db="EMBL/GenBank/DDBJ databases">
        <title>FDA dAtabase for Regulatory Grade micrObial Sequences (FDA-ARGOS): Supporting development and validation of Infectious Disease Dx tests.</title>
        <authorList>
            <person name="Sproer C."/>
            <person name="Gronow S."/>
            <person name="Severitt S."/>
            <person name="Schroder I."/>
            <person name="Tallon L."/>
            <person name="Sadzewicz L."/>
            <person name="Zhao X."/>
            <person name="Boylan J."/>
            <person name="Ott S."/>
            <person name="Bowen H."/>
            <person name="Vavikolanu K."/>
            <person name="Mehta A."/>
            <person name="Aluvathingal J."/>
            <person name="Nadendla S."/>
            <person name="Lowell S."/>
            <person name="Myers T."/>
            <person name="Yan Y."/>
            <person name="Sichtig H."/>
        </authorList>
    </citation>
    <scope>NUCLEOTIDE SEQUENCE [LARGE SCALE GENOMIC DNA]</scope>
    <source>
        <strain evidence="3 4">FDAARGOS_902</strain>
    </source>
</reference>